<protein>
    <submittedName>
        <fullName evidence="2">DUF427 domain-containing protein</fullName>
    </submittedName>
</protein>
<sequence>MASESVWDYPRPPRAERIQRRAVLTYAGVIVADTDDVVRVLETSHPPTYYLPRTAFGDQIVPVQRQTFCEWKGMASYVDLVTPDATALREVGWWYADPSADYRELTDRVAVYATPFDEVTLDGVEVIPQPGDFYGGWITPDIIGPFKGGPGTWGW</sequence>
<dbReference type="Proteomes" id="UP001500618">
    <property type="component" value="Unassembled WGS sequence"/>
</dbReference>
<proteinExistence type="predicted"/>
<evidence type="ECO:0000313" key="3">
    <source>
        <dbReference type="Proteomes" id="UP001500618"/>
    </source>
</evidence>
<dbReference type="Gene3D" id="2.170.150.40">
    <property type="entry name" value="Domain of unknown function (DUF427)"/>
    <property type="match status" value="1"/>
</dbReference>
<reference evidence="3" key="1">
    <citation type="journal article" date="2019" name="Int. J. Syst. Evol. Microbiol.">
        <title>The Global Catalogue of Microorganisms (GCM) 10K type strain sequencing project: providing services to taxonomists for standard genome sequencing and annotation.</title>
        <authorList>
            <consortium name="The Broad Institute Genomics Platform"/>
            <consortium name="The Broad Institute Genome Sequencing Center for Infectious Disease"/>
            <person name="Wu L."/>
            <person name="Ma J."/>
        </authorList>
    </citation>
    <scope>NUCLEOTIDE SEQUENCE [LARGE SCALE GENOMIC DNA]</scope>
    <source>
        <strain evidence="3">JCM 14718</strain>
    </source>
</reference>
<evidence type="ECO:0000259" key="1">
    <source>
        <dbReference type="Pfam" id="PF04248"/>
    </source>
</evidence>
<evidence type="ECO:0000313" key="2">
    <source>
        <dbReference type="EMBL" id="GAA1672455.1"/>
    </source>
</evidence>
<dbReference type="PANTHER" id="PTHR43058">
    <property type="entry name" value="SLR0655 PROTEIN"/>
    <property type="match status" value="1"/>
</dbReference>
<dbReference type="InterPro" id="IPR038694">
    <property type="entry name" value="DUF427_sf"/>
</dbReference>
<dbReference type="EMBL" id="BAAANY010000008">
    <property type="protein sequence ID" value="GAA1672455.1"/>
    <property type="molecule type" value="Genomic_DNA"/>
</dbReference>
<dbReference type="RefSeq" id="WP_344309541.1">
    <property type="nucleotide sequence ID" value="NZ_BAAANY010000008.1"/>
</dbReference>
<dbReference type="PANTHER" id="PTHR43058:SF1">
    <property type="entry name" value="DUF427 DOMAIN-CONTAINING PROTEIN"/>
    <property type="match status" value="1"/>
</dbReference>
<feature type="domain" description="DUF427" evidence="1">
    <location>
        <begin position="25"/>
        <end position="113"/>
    </location>
</feature>
<organism evidence="2 3">
    <name type="scientific">Fodinicola feengrottensis</name>
    <dbReference type="NCBI Taxonomy" id="435914"/>
    <lineage>
        <taxon>Bacteria</taxon>
        <taxon>Bacillati</taxon>
        <taxon>Actinomycetota</taxon>
        <taxon>Actinomycetes</taxon>
        <taxon>Mycobacteriales</taxon>
        <taxon>Fodinicola</taxon>
    </lineage>
</organism>
<comment type="caution">
    <text evidence="2">The sequence shown here is derived from an EMBL/GenBank/DDBJ whole genome shotgun (WGS) entry which is preliminary data.</text>
</comment>
<name>A0ABN2GJU2_9ACTN</name>
<gene>
    <name evidence="2" type="ORF">GCM10009765_22280</name>
</gene>
<keyword evidence="3" id="KW-1185">Reference proteome</keyword>
<dbReference type="Pfam" id="PF04248">
    <property type="entry name" value="NTP_transf_9"/>
    <property type="match status" value="1"/>
</dbReference>
<dbReference type="InterPro" id="IPR007361">
    <property type="entry name" value="DUF427"/>
</dbReference>
<accession>A0ABN2GJU2</accession>